<feature type="region of interest" description="Disordered" evidence="1">
    <location>
        <begin position="19"/>
        <end position="42"/>
    </location>
</feature>
<sequence>MSALSKSWPEAYRVRHADTRVLPHRQPAGPIPGAAPLPRGSPITIRGDVPYRCRAGGEAPKASDKKRAARCGKRGRLQT</sequence>
<accession>A0A8S5VGE0</accession>
<organism evidence="2">
    <name type="scientific">Siphoviridae sp. ctjbm8</name>
    <dbReference type="NCBI Taxonomy" id="2825634"/>
    <lineage>
        <taxon>Viruses</taxon>
        <taxon>Duplodnaviria</taxon>
        <taxon>Heunggongvirae</taxon>
        <taxon>Uroviricota</taxon>
        <taxon>Caudoviricetes</taxon>
    </lineage>
</organism>
<feature type="compositionally biased region" description="Basic residues" evidence="1">
    <location>
        <begin position="67"/>
        <end position="79"/>
    </location>
</feature>
<name>A0A8S5VGE0_9CAUD</name>
<reference evidence="2" key="1">
    <citation type="journal article" date="2021" name="Proc. Natl. Acad. Sci. U.S.A.">
        <title>A Catalog of Tens of Thousands of Viruses from Human Metagenomes Reveals Hidden Associations with Chronic Diseases.</title>
        <authorList>
            <person name="Tisza M.J."/>
            <person name="Buck C.B."/>
        </authorList>
    </citation>
    <scope>NUCLEOTIDE SEQUENCE</scope>
    <source>
        <strain evidence="2">Ctjbm8</strain>
    </source>
</reference>
<feature type="region of interest" description="Disordered" evidence="1">
    <location>
        <begin position="54"/>
        <end position="79"/>
    </location>
</feature>
<dbReference type="EMBL" id="BK016264">
    <property type="protein sequence ID" value="DAG05750.1"/>
    <property type="molecule type" value="Genomic_DNA"/>
</dbReference>
<protein>
    <submittedName>
        <fullName evidence="2">Uncharacterized protein</fullName>
    </submittedName>
</protein>
<evidence type="ECO:0000256" key="1">
    <source>
        <dbReference type="SAM" id="MobiDB-lite"/>
    </source>
</evidence>
<evidence type="ECO:0000313" key="2">
    <source>
        <dbReference type="EMBL" id="DAG05750.1"/>
    </source>
</evidence>
<proteinExistence type="predicted"/>